<evidence type="ECO:0000313" key="2">
    <source>
        <dbReference type="EMBL" id="GIF18489.1"/>
    </source>
</evidence>
<proteinExistence type="predicted"/>
<gene>
    <name evidence="2" type="ORF">Ate02nite_12190</name>
</gene>
<evidence type="ECO:0008006" key="4">
    <source>
        <dbReference type="Google" id="ProtNLM"/>
    </source>
</evidence>
<evidence type="ECO:0000313" key="3">
    <source>
        <dbReference type="Proteomes" id="UP000623608"/>
    </source>
</evidence>
<keyword evidence="1" id="KW-0472">Membrane</keyword>
<dbReference type="Proteomes" id="UP000623608">
    <property type="component" value="Unassembled WGS sequence"/>
</dbReference>
<protein>
    <recommendedName>
        <fullName evidence="4">Vitamin K-dependent gamma-carboxylase</fullName>
    </recommendedName>
</protein>
<feature type="transmembrane region" description="Helical" evidence="1">
    <location>
        <begin position="142"/>
        <end position="161"/>
    </location>
</feature>
<organism evidence="2 3">
    <name type="scientific">Paractinoplanes tereljensis</name>
    <dbReference type="NCBI Taxonomy" id="571912"/>
    <lineage>
        <taxon>Bacteria</taxon>
        <taxon>Bacillati</taxon>
        <taxon>Actinomycetota</taxon>
        <taxon>Actinomycetes</taxon>
        <taxon>Micromonosporales</taxon>
        <taxon>Micromonosporaceae</taxon>
        <taxon>Paractinoplanes</taxon>
    </lineage>
</organism>
<keyword evidence="1" id="KW-1133">Transmembrane helix</keyword>
<name>A0A919NH23_9ACTN</name>
<comment type="caution">
    <text evidence="2">The sequence shown here is derived from an EMBL/GenBank/DDBJ whole genome shotgun (WGS) entry which is preliminary data.</text>
</comment>
<feature type="transmembrane region" description="Helical" evidence="1">
    <location>
        <begin position="87"/>
        <end position="107"/>
    </location>
</feature>
<dbReference type="EMBL" id="BOMY01000008">
    <property type="protein sequence ID" value="GIF18489.1"/>
    <property type="molecule type" value="Genomic_DNA"/>
</dbReference>
<reference evidence="2" key="1">
    <citation type="submission" date="2021-01" db="EMBL/GenBank/DDBJ databases">
        <title>Whole genome shotgun sequence of Actinoplanes tereljensis NBRC 105297.</title>
        <authorList>
            <person name="Komaki H."/>
            <person name="Tamura T."/>
        </authorList>
    </citation>
    <scope>NUCLEOTIDE SEQUENCE</scope>
    <source>
        <strain evidence="2">NBRC 105297</strain>
    </source>
</reference>
<dbReference type="AlphaFoldDB" id="A0A919NH23"/>
<keyword evidence="3" id="KW-1185">Reference proteome</keyword>
<sequence length="300" mass="33026">MKWLFAPVPLGRIAAFRTLVYLFVAADLVIFTPWVRSHANTPAELYRPLLVGRLLHLPTPTALIVHSVFWALIVLALAAATGRAPRLLGWVVFALYFEWMIIAMSYGKVDHDRVGLLVALAVLPTIGRARHGDKTLSEKGGWALRVTQIAVICTYFLAAWAKLRFGGVDWPTSSVLAQAIVRRGTWLADQIAVIPGLLIVAQFGIMAFELCSPLIFLVPQRWRWAVVTYFYSFHLMTFATITISFAPHLVAMTSFLSLEKVRPIVWVRRLLGRSAYAGAVGGSRAGTGGGSRAGTVLGRE</sequence>
<feature type="transmembrane region" description="Helical" evidence="1">
    <location>
        <begin position="191"/>
        <end position="217"/>
    </location>
</feature>
<accession>A0A919NH23</accession>
<feature type="transmembrane region" description="Helical" evidence="1">
    <location>
        <begin position="55"/>
        <end position="80"/>
    </location>
</feature>
<feature type="transmembrane region" description="Helical" evidence="1">
    <location>
        <begin position="113"/>
        <end position="130"/>
    </location>
</feature>
<evidence type="ECO:0000256" key="1">
    <source>
        <dbReference type="SAM" id="Phobius"/>
    </source>
</evidence>
<keyword evidence="1" id="KW-0812">Transmembrane</keyword>
<feature type="transmembrane region" description="Helical" evidence="1">
    <location>
        <begin position="12"/>
        <end position="35"/>
    </location>
</feature>
<dbReference type="RefSeq" id="WP_239147157.1">
    <property type="nucleotide sequence ID" value="NZ_BOMY01000008.1"/>
</dbReference>
<feature type="transmembrane region" description="Helical" evidence="1">
    <location>
        <begin position="229"/>
        <end position="250"/>
    </location>
</feature>